<name>A0A385YXF7_9PSED</name>
<dbReference type="Pfam" id="PF08240">
    <property type="entry name" value="ADH_N"/>
    <property type="match status" value="1"/>
</dbReference>
<dbReference type="SUPFAM" id="SSF50129">
    <property type="entry name" value="GroES-like"/>
    <property type="match status" value="1"/>
</dbReference>
<dbReference type="PANTHER" id="PTHR48106">
    <property type="entry name" value="QUINONE OXIDOREDUCTASE PIG3-RELATED"/>
    <property type="match status" value="1"/>
</dbReference>
<dbReference type="RefSeq" id="WP_119892240.1">
    <property type="nucleotide sequence ID" value="NZ_CP032419.1"/>
</dbReference>
<keyword evidence="5" id="KW-1185">Reference proteome</keyword>
<feature type="domain" description="Enoyl reductase (ER)" evidence="3">
    <location>
        <begin position="7"/>
        <end position="321"/>
    </location>
</feature>
<evidence type="ECO:0000313" key="4">
    <source>
        <dbReference type="EMBL" id="AYC31615.1"/>
    </source>
</evidence>
<proteinExistence type="predicted"/>
<dbReference type="GO" id="GO:0070402">
    <property type="term" value="F:NADPH binding"/>
    <property type="evidence" value="ECO:0007669"/>
    <property type="project" value="TreeGrafter"/>
</dbReference>
<evidence type="ECO:0000259" key="3">
    <source>
        <dbReference type="SMART" id="SM00829"/>
    </source>
</evidence>
<accession>A0A385YXF7</accession>
<evidence type="ECO:0000256" key="1">
    <source>
        <dbReference type="ARBA" id="ARBA00022857"/>
    </source>
</evidence>
<dbReference type="EMBL" id="CP032419">
    <property type="protein sequence ID" value="AYC31615.1"/>
    <property type="molecule type" value="Genomic_DNA"/>
</dbReference>
<dbReference type="KEGG" id="pcav:D3880_04055"/>
<dbReference type="GO" id="GO:0016651">
    <property type="term" value="F:oxidoreductase activity, acting on NAD(P)H"/>
    <property type="evidence" value="ECO:0007669"/>
    <property type="project" value="TreeGrafter"/>
</dbReference>
<dbReference type="InterPro" id="IPR013154">
    <property type="entry name" value="ADH-like_N"/>
</dbReference>
<keyword evidence="2" id="KW-0560">Oxidoreductase</keyword>
<reference evidence="5" key="1">
    <citation type="submission" date="2018-09" db="EMBL/GenBank/DDBJ databases">
        <authorList>
            <person name="Zhu H."/>
        </authorList>
    </citation>
    <scope>NUCLEOTIDE SEQUENCE [LARGE SCALE GENOMIC DNA]</scope>
    <source>
        <strain evidence="5">K2W31S-8</strain>
    </source>
</reference>
<keyword evidence="1" id="KW-0521">NADP</keyword>
<dbReference type="InterPro" id="IPR011032">
    <property type="entry name" value="GroES-like_sf"/>
</dbReference>
<dbReference type="Proteomes" id="UP000265560">
    <property type="component" value="Chromosome"/>
</dbReference>
<gene>
    <name evidence="4" type="ORF">D3880_04055</name>
</gene>
<sequence length="324" mass="34702">MRALVNGNKGPEIIELDVPKPGPNQVLVKVHACSLNRADLLILNGATHGFQSAQANQPMGMEWSGEVVELGAGVEHWKVGDRVMSAGMGAFAEYVLGFEWVMYPIPEGMSYEEATTLPVAIQTMHDALATNGQLKVGQSVLIQGASTAVGLMGMQVAKQLGAKLVIGTSTNEERRARLSDFGADLALNSRDPNWVQAVLDATAGQGVDLVIDHVAGDVINDTMRATKVAGRIVNIGRLAGESGHFDFDLHNMKRLTYVGASFRTRNPLEIVQVIQAAKSALGSAIAAKALRVPVDAVFAFADFAQALERMQRNHHFGKIVLQVV</sequence>
<dbReference type="Gene3D" id="3.90.180.10">
    <property type="entry name" value="Medium-chain alcohol dehydrogenases, catalytic domain"/>
    <property type="match status" value="1"/>
</dbReference>
<dbReference type="OrthoDB" id="9805883at2"/>
<dbReference type="InterPro" id="IPR013149">
    <property type="entry name" value="ADH-like_C"/>
</dbReference>
<organism evidence="4 5">
    <name type="scientific">Pseudomonas cavernae</name>
    <dbReference type="NCBI Taxonomy" id="2320867"/>
    <lineage>
        <taxon>Bacteria</taxon>
        <taxon>Pseudomonadati</taxon>
        <taxon>Pseudomonadota</taxon>
        <taxon>Gammaproteobacteria</taxon>
        <taxon>Pseudomonadales</taxon>
        <taxon>Pseudomonadaceae</taxon>
        <taxon>Pseudomonas</taxon>
    </lineage>
</organism>
<dbReference type="InterPro" id="IPR036291">
    <property type="entry name" value="NAD(P)-bd_dom_sf"/>
</dbReference>
<dbReference type="InterPro" id="IPR020843">
    <property type="entry name" value="ER"/>
</dbReference>
<dbReference type="AlphaFoldDB" id="A0A385YXF7"/>
<evidence type="ECO:0000313" key="5">
    <source>
        <dbReference type="Proteomes" id="UP000265560"/>
    </source>
</evidence>
<dbReference type="SUPFAM" id="SSF51735">
    <property type="entry name" value="NAD(P)-binding Rossmann-fold domains"/>
    <property type="match status" value="1"/>
</dbReference>
<dbReference type="PANTHER" id="PTHR48106:SF8">
    <property type="entry name" value="OS02G0805600 PROTEIN"/>
    <property type="match status" value="1"/>
</dbReference>
<dbReference type="Pfam" id="PF00107">
    <property type="entry name" value="ADH_zinc_N"/>
    <property type="match status" value="1"/>
</dbReference>
<dbReference type="Gene3D" id="3.40.50.720">
    <property type="entry name" value="NAD(P)-binding Rossmann-like Domain"/>
    <property type="match status" value="1"/>
</dbReference>
<protein>
    <submittedName>
        <fullName evidence="4">Quinone oxidoreductase</fullName>
    </submittedName>
</protein>
<dbReference type="SMART" id="SM00829">
    <property type="entry name" value="PKS_ER"/>
    <property type="match status" value="1"/>
</dbReference>
<evidence type="ECO:0000256" key="2">
    <source>
        <dbReference type="ARBA" id="ARBA00023002"/>
    </source>
</evidence>